<accession>A0AAJ6UQX2</accession>
<evidence type="ECO:0000256" key="2">
    <source>
        <dbReference type="ARBA" id="ARBA00022763"/>
    </source>
</evidence>
<feature type="compositionally biased region" description="Low complexity" evidence="4">
    <location>
        <begin position="471"/>
        <end position="480"/>
    </location>
</feature>
<dbReference type="InterPro" id="IPR051579">
    <property type="entry name" value="DDR_Transcriptional_Reg"/>
</dbReference>
<organism evidence="6 7">
    <name type="scientific">Populus euphratica</name>
    <name type="common">Euphrates poplar</name>
    <dbReference type="NCBI Taxonomy" id="75702"/>
    <lineage>
        <taxon>Eukaryota</taxon>
        <taxon>Viridiplantae</taxon>
        <taxon>Streptophyta</taxon>
        <taxon>Embryophyta</taxon>
        <taxon>Tracheophyta</taxon>
        <taxon>Spermatophyta</taxon>
        <taxon>Magnoliopsida</taxon>
        <taxon>eudicotyledons</taxon>
        <taxon>Gunneridae</taxon>
        <taxon>Pentapetalae</taxon>
        <taxon>rosids</taxon>
        <taxon>fabids</taxon>
        <taxon>Malpighiales</taxon>
        <taxon>Salicaceae</taxon>
        <taxon>Saliceae</taxon>
        <taxon>Populus</taxon>
    </lineage>
</organism>
<dbReference type="PANTHER" id="PTHR23196:SF32">
    <property type="entry name" value="BRCT DOMAIN-CONTAINING DNA REPAIR PROTEIN"/>
    <property type="match status" value="1"/>
</dbReference>
<keyword evidence="6" id="KW-1185">Reference proteome</keyword>
<dbReference type="Pfam" id="PF16589">
    <property type="entry name" value="BRCT_2"/>
    <property type="match status" value="1"/>
</dbReference>
<comment type="subcellular location">
    <subcellularLocation>
        <location evidence="1">Nucleus</location>
    </subcellularLocation>
</comment>
<feature type="region of interest" description="Disordered" evidence="4">
    <location>
        <begin position="371"/>
        <end position="392"/>
    </location>
</feature>
<evidence type="ECO:0000256" key="1">
    <source>
        <dbReference type="ARBA" id="ARBA00004123"/>
    </source>
</evidence>
<dbReference type="SMART" id="SM00292">
    <property type="entry name" value="BRCT"/>
    <property type="match status" value="1"/>
</dbReference>
<dbReference type="GO" id="GO:0006974">
    <property type="term" value="P:DNA damage response"/>
    <property type="evidence" value="ECO:0007669"/>
    <property type="project" value="UniProtKB-KW"/>
</dbReference>
<name>A0AAJ6UQX2_POPEU</name>
<evidence type="ECO:0000256" key="4">
    <source>
        <dbReference type="SAM" id="MobiDB-lite"/>
    </source>
</evidence>
<dbReference type="Gene3D" id="3.40.50.10190">
    <property type="entry name" value="BRCT domain"/>
    <property type="match status" value="2"/>
</dbReference>
<dbReference type="AlphaFoldDB" id="A0AAJ6UQX2"/>
<dbReference type="Pfam" id="PF16770">
    <property type="entry name" value="RTT107_BRCT_5"/>
    <property type="match status" value="1"/>
</dbReference>
<dbReference type="GO" id="GO:0005634">
    <property type="term" value="C:nucleus"/>
    <property type="evidence" value="ECO:0007669"/>
    <property type="project" value="UniProtKB-SubCell"/>
</dbReference>
<protein>
    <submittedName>
        <fullName evidence="7">Uncharacterized protein LOC105132055</fullName>
    </submittedName>
</protein>
<dbReference type="InterPro" id="IPR001357">
    <property type="entry name" value="BRCT_dom"/>
</dbReference>
<keyword evidence="2" id="KW-0227">DNA damage</keyword>
<dbReference type="KEGG" id="peu:105132055"/>
<feature type="compositionally biased region" description="Basic and acidic residues" evidence="4">
    <location>
        <begin position="481"/>
        <end position="495"/>
    </location>
</feature>
<proteinExistence type="predicted"/>
<feature type="compositionally biased region" description="Basic and acidic residues" evidence="4">
    <location>
        <begin position="439"/>
        <end position="453"/>
    </location>
</feature>
<gene>
    <name evidence="7" type="primary">LOC105132055</name>
</gene>
<evidence type="ECO:0000313" key="6">
    <source>
        <dbReference type="Proteomes" id="UP000694918"/>
    </source>
</evidence>
<keyword evidence="3" id="KW-0539">Nucleus</keyword>
<dbReference type="InterPro" id="IPR036420">
    <property type="entry name" value="BRCT_dom_sf"/>
</dbReference>
<feature type="region of interest" description="Disordered" evidence="4">
    <location>
        <begin position="423"/>
        <end position="495"/>
    </location>
</feature>
<dbReference type="CDD" id="cd18432">
    <property type="entry name" value="BRCT_PAXIP1_rpt6_like"/>
    <property type="match status" value="1"/>
</dbReference>
<reference evidence="7" key="1">
    <citation type="submission" date="2025-08" db="UniProtKB">
        <authorList>
            <consortium name="RefSeq"/>
        </authorList>
    </citation>
    <scope>IDENTIFICATION</scope>
</reference>
<dbReference type="GeneID" id="105132055"/>
<evidence type="ECO:0000259" key="5">
    <source>
        <dbReference type="PROSITE" id="PS50172"/>
    </source>
</evidence>
<dbReference type="PROSITE" id="PS50172">
    <property type="entry name" value="BRCT"/>
    <property type="match status" value="1"/>
</dbReference>
<feature type="domain" description="BRCT" evidence="5">
    <location>
        <begin position="717"/>
        <end position="781"/>
    </location>
</feature>
<dbReference type="PANTHER" id="PTHR23196">
    <property type="entry name" value="PAX TRANSCRIPTION ACTIVATION DOMAIN INTERACTING PROTEIN"/>
    <property type="match status" value="1"/>
</dbReference>
<dbReference type="CDD" id="cd17744">
    <property type="entry name" value="BRCT_MDC1_rpt1"/>
    <property type="match status" value="1"/>
</dbReference>
<feature type="region of interest" description="Disordered" evidence="4">
    <location>
        <begin position="529"/>
        <end position="549"/>
    </location>
</feature>
<evidence type="ECO:0000256" key="3">
    <source>
        <dbReference type="ARBA" id="ARBA00023242"/>
    </source>
</evidence>
<dbReference type="SUPFAM" id="SSF52113">
    <property type="entry name" value="BRCT domain"/>
    <property type="match status" value="1"/>
</dbReference>
<evidence type="ECO:0000313" key="7">
    <source>
        <dbReference type="RefSeq" id="XP_011033631.1"/>
    </source>
</evidence>
<dbReference type="Proteomes" id="UP000694918">
    <property type="component" value="Unplaced"/>
</dbReference>
<sequence length="907" mass="100868">MEANQGQLQQFQDTVTFDDDTALLDSPLVETQVEKLGFYTQVLGDSVENAKHELVSQVIPDSEDEEIHGDQLENAADRVSDAEPGTRIKGNGVVGLQMRQPSPRFQWLKDFAEDFVSDGSAGEDKGADTDEKTDCPRLLTCDQEFASLNYVDSEEPGESSQASALGFVDHFLSDNDVSFSPRTELRNTVRKKSPPVLSAKGCQNLAKSIKTRIPICKNKTFGGVDNDQHGGVDFFSKRMDESFDCGGCQKRYVPRHQKAGCIDRKGGCRSDNDSEEKYEDLHKKVTSSPHTDSRVADHSVKETYRTGQEYEFISENTSDNKPREQFFDLASGHELDICSNERNTSDTLDIGFNTQIAAEAMEALFYGPPANSSASDAFQDPNDPLVDSSKGVTNSKVHLKELSYEKGALCSLEDITRLPKQRKVYARKGASVSSRKQPSHQELHRDLSETTERKRSKPLVGELTGRSSIHASKSSATTSRKTIDQRKDEETARRNKIKECDNYGSLSASVESISPGKQQILQDAFASQDSHPTLGSKFKRTNGGSADPGVRTDDFMEGSIITYRRKRSHLVAKPSKISTSTGRCPKFCFNTSEGGRINELSQEKLASKEVSTSNISLKLNAWSYPKGKRTRRRLPCHLNIASSQYTPFTIADGKDHHRKPLNVNLPRSSPMKKLIRLGNPKSLPGSSWKDLRKRRDTAYLGVLFSQHLGDNVIRQQKKILARLGISVASSLADATHFVVDRFVRTRNMLEAIALGKPVVTHLWLESCGQASLLIDEKNFILRDAKKEKEIGFSLPVSLARANQQPLLKGKRVFITPNIKPEKEMITSLVNALHGQIMEKSQIFALKIPDDLLILSCEEDHAICAPLLDKGAAVYSSELLLNGIVIQKLDYERSELVHRLARISNYLV</sequence>
<dbReference type="RefSeq" id="XP_011033631.1">
    <property type="nucleotide sequence ID" value="XM_011035329.1"/>
</dbReference>